<keyword evidence="1" id="KW-0472">Membrane</keyword>
<dbReference type="Proteomes" id="UP000232133">
    <property type="component" value="Chromosome"/>
</dbReference>
<gene>
    <name evidence="2" type="ORF">BK798_04775</name>
</gene>
<dbReference type="AlphaFoldDB" id="A0A2H4U6P1"/>
<accession>A0A2H4U6P1</accession>
<evidence type="ECO:0000256" key="1">
    <source>
        <dbReference type="SAM" id="Phobius"/>
    </source>
</evidence>
<evidence type="ECO:0000313" key="2">
    <source>
        <dbReference type="EMBL" id="ATZ59781.1"/>
    </source>
</evidence>
<feature type="transmembrane region" description="Helical" evidence="1">
    <location>
        <begin position="36"/>
        <end position="68"/>
    </location>
</feature>
<proteinExistence type="predicted"/>
<dbReference type="EMBL" id="CP017803">
    <property type="protein sequence ID" value="ATZ59781.1"/>
    <property type="molecule type" value="Genomic_DNA"/>
</dbReference>
<feature type="transmembrane region" description="Helical" evidence="1">
    <location>
        <begin position="80"/>
        <end position="109"/>
    </location>
</feature>
<reference evidence="3" key="1">
    <citation type="submission" date="2016-10" db="EMBL/GenBank/DDBJ databases">
        <authorList>
            <person name="Kim B.-C."/>
            <person name="Jeong H."/>
        </authorList>
    </citation>
    <scope>NUCLEOTIDE SEQUENCE [LARGE SCALE GENOMIC DNA]</scope>
    <source>
        <strain evidence="3">KB11</strain>
    </source>
</reference>
<name>A0A2H4U6P1_METSM</name>
<dbReference type="RefSeq" id="WP_100815498.1">
    <property type="nucleotide sequence ID" value="NZ_CP017803.1"/>
</dbReference>
<evidence type="ECO:0000313" key="3">
    <source>
        <dbReference type="Proteomes" id="UP000232133"/>
    </source>
</evidence>
<protein>
    <submittedName>
        <fullName evidence="2">Uncharacterized protein</fullName>
    </submittedName>
</protein>
<keyword evidence="1" id="KW-0812">Transmembrane</keyword>
<dbReference type="GeneID" id="35118667"/>
<feature type="transmembrane region" description="Helical" evidence="1">
    <location>
        <begin position="138"/>
        <end position="167"/>
    </location>
</feature>
<keyword evidence="1" id="KW-1133">Transmembrane helix</keyword>
<sequence>MSYIILAVLFFLSGFFMKLSDDACDVGDDKSLAIALGLLCAITSAFATVSSASAAYIFIGILIGNLLALKVDGIHHIITLVLFVLISLIMGIPELSVVILLICIFSALLDEVGHELISNLTENKFLNYFFEYRCAMKVAIFLLAVCGVFNIFFFVLFILFEFAYLVAGSISENGLFKKSRI</sequence>
<organism evidence="2 3">
    <name type="scientific">Methanobrevibacter smithii</name>
    <dbReference type="NCBI Taxonomy" id="2173"/>
    <lineage>
        <taxon>Archaea</taxon>
        <taxon>Methanobacteriati</taxon>
        <taxon>Methanobacteriota</taxon>
        <taxon>Methanomada group</taxon>
        <taxon>Methanobacteria</taxon>
        <taxon>Methanobacteriales</taxon>
        <taxon>Methanobacteriaceae</taxon>
        <taxon>Methanobrevibacter</taxon>
    </lineage>
</organism>